<sequence length="324" mass="36152">MMSTQTAHAIPFGPATNPGSVDFSTANRAMEYPQTANVFATQAIPSGPGPSIPPSCLDTSAHTPTFSVSSALSQPAPKHRRPLAHRPPAHRPLARAKSILDNGDYINQRGRRAFPTSEKRKQEREKKIDEATIAYIQNLKRKSEERQKERLKELELAGLKPTRAPYVFVGCLKTSFTRTALRKLFDDKLTKAESKARVLGDPEIRTAYGNMVFQYTHYPTGFVGDCDSQYAVVQFTDKEALPIALSLNGTPLDEGGQNKILVTLSASSLPEMSWLKNLQEVERKGLPRTRSHTKCDSLDQEMFLQLSRQEEIKMLKLKGRRASK</sequence>
<dbReference type="OrthoDB" id="10324527at2759"/>
<dbReference type="KEGG" id="scm:SCHCO_02622860"/>
<dbReference type="Proteomes" id="UP000007431">
    <property type="component" value="Unassembled WGS sequence"/>
</dbReference>
<organism evidence="3">
    <name type="scientific">Schizophyllum commune (strain H4-8 / FGSC 9210)</name>
    <name type="common">Split gill fungus</name>
    <dbReference type="NCBI Taxonomy" id="578458"/>
    <lineage>
        <taxon>Eukaryota</taxon>
        <taxon>Fungi</taxon>
        <taxon>Dikarya</taxon>
        <taxon>Basidiomycota</taxon>
        <taxon>Agaricomycotina</taxon>
        <taxon>Agaricomycetes</taxon>
        <taxon>Agaricomycetidae</taxon>
        <taxon>Agaricales</taxon>
        <taxon>Schizophyllaceae</taxon>
        <taxon>Schizophyllum</taxon>
    </lineage>
</organism>
<dbReference type="VEuPathDB" id="FungiDB:SCHCODRAFT_02622860"/>
<feature type="compositionally biased region" description="Polar residues" evidence="1">
    <location>
        <begin position="57"/>
        <end position="73"/>
    </location>
</feature>
<reference evidence="2 3" key="1">
    <citation type="journal article" date="2010" name="Nat. Biotechnol.">
        <title>Genome sequence of the model mushroom Schizophyllum commune.</title>
        <authorList>
            <person name="Ohm R.A."/>
            <person name="de Jong J.F."/>
            <person name="Lugones L.G."/>
            <person name="Aerts A."/>
            <person name="Kothe E."/>
            <person name="Stajich J.E."/>
            <person name="de Vries R.P."/>
            <person name="Record E."/>
            <person name="Levasseur A."/>
            <person name="Baker S.E."/>
            <person name="Bartholomew K.A."/>
            <person name="Coutinho P.M."/>
            <person name="Erdmann S."/>
            <person name="Fowler T.J."/>
            <person name="Gathman A.C."/>
            <person name="Lombard V."/>
            <person name="Henrissat B."/>
            <person name="Knabe N."/>
            <person name="Kuees U."/>
            <person name="Lilly W.W."/>
            <person name="Lindquist E."/>
            <person name="Lucas S."/>
            <person name="Magnuson J.K."/>
            <person name="Piumi F."/>
            <person name="Raudaskoski M."/>
            <person name="Salamov A."/>
            <person name="Schmutz J."/>
            <person name="Schwarze F.W.M.R."/>
            <person name="vanKuyk P.A."/>
            <person name="Horton J.S."/>
            <person name="Grigoriev I.V."/>
            <person name="Woesten H.A.B."/>
        </authorList>
    </citation>
    <scope>NUCLEOTIDE SEQUENCE [LARGE SCALE GENOMIC DNA]</scope>
    <source>
        <strain evidence="3">H4-8 / FGSC 9210</strain>
    </source>
</reference>
<evidence type="ECO:0000256" key="1">
    <source>
        <dbReference type="SAM" id="MobiDB-lite"/>
    </source>
</evidence>
<proteinExistence type="predicted"/>
<accession>D8PRK3</accession>
<dbReference type="EMBL" id="GL377302">
    <property type="protein sequence ID" value="EFJ01803.1"/>
    <property type="molecule type" value="Genomic_DNA"/>
</dbReference>
<gene>
    <name evidence="2" type="ORF">SCHCODRAFT_102878</name>
</gene>
<dbReference type="AlphaFoldDB" id="D8PRK3"/>
<dbReference type="Gene3D" id="3.30.70.330">
    <property type="match status" value="1"/>
</dbReference>
<dbReference type="HOGENOM" id="CLU_858307_0_0_1"/>
<keyword evidence="3" id="KW-1185">Reference proteome</keyword>
<dbReference type="InterPro" id="IPR012677">
    <property type="entry name" value="Nucleotide-bd_a/b_plait_sf"/>
</dbReference>
<protein>
    <submittedName>
        <fullName evidence="2">Uncharacterized protein</fullName>
    </submittedName>
</protein>
<feature type="region of interest" description="Disordered" evidence="1">
    <location>
        <begin position="57"/>
        <end position="93"/>
    </location>
</feature>
<evidence type="ECO:0000313" key="3">
    <source>
        <dbReference type="Proteomes" id="UP000007431"/>
    </source>
</evidence>
<name>D8PRK3_SCHCM</name>
<evidence type="ECO:0000313" key="2">
    <source>
        <dbReference type="EMBL" id="EFJ01803.1"/>
    </source>
</evidence>
<dbReference type="GeneID" id="9597824"/>
<feature type="compositionally biased region" description="Basic residues" evidence="1">
    <location>
        <begin position="77"/>
        <end position="93"/>
    </location>
</feature>
<feature type="non-terminal residue" evidence="2">
    <location>
        <position position="324"/>
    </location>
</feature>
<dbReference type="InParanoid" id="D8PRK3"/>